<keyword evidence="2" id="KW-1185">Reference proteome</keyword>
<dbReference type="OrthoDB" id="2680576at2"/>
<dbReference type="AlphaFoldDB" id="A0A348AFT2"/>
<protein>
    <recommendedName>
        <fullName evidence="3">DUF2513 domain-containing protein</fullName>
    </recommendedName>
</protein>
<evidence type="ECO:0000313" key="1">
    <source>
        <dbReference type="EMBL" id="BBB89930.1"/>
    </source>
</evidence>
<dbReference type="KEGG" id="mana:MAMMFC1_00570"/>
<dbReference type="Proteomes" id="UP000276437">
    <property type="component" value="Chromosome"/>
</dbReference>
<accession>A0A348AFT2</accession>
<evidence type="ECO:0000313" key="2">
    <source>
        <dbReference type="Proteomes" id="UP000276437"/>
    </source>
</evidence>
<organism evidence="1 2">
    <name type="scientific">Methylomusa anaerophila</name>
    <dbReference type="NCBI Taxonomy" id="1930071"/>
    <lineage>
        <taxon>Bacteria</taxon>
        <taxon>Bacillati</taxon>
        <taxon>Bacillota</taxon>
        <taxon>Negativicutes</taxon>
        <taxon>Selenomonadales</taxon>
        <taxon>Sporomusaceae</taxon>
        <taxon>Methylomusa</taxon>
    </lineage>
</organism>
<dbReference type="EMBL" id="AP018449">
    <property type="protein sequence ID" value="BBB89930.1"/>
    <property type="molecule type" value="Genomic_DNA"/>
</dbReference>
<name>A0A348AFT2_9FIRM</name>
<evidence type="ECO:0008006" key="3">
    <source>
        <dbReference type="Google" id="ProtNLM"/>
    </source>
</evidence>
<dbReference type="RefSeq" id="WP_126306307.1">
    <property type="nucleotide sequence ID" value="NZ_AP018449.1"/>
</dbReference>
<reference evidence="1 2" key="1">
    <citation type="journal article" date="2018" name="Int. J. Syst. Evol. Microbiol.">
        <title>Methylomusa anaerophila gen. nov., sp. nov., an anaerobic methanol-utilizing bacterium isolated from a microbial fuel cell.</title>
        <authorList>
            <person name="Amano N."/>
            <person name="Yamamuro A."/>
            <person name="Miyahara M."/>
            <person name="Kouzuma A."/>
            <person name="Abe T."/>
            <person name="Watanabe K."/>
        </authorList>
    </citation>
    <scope>NUCLEOTIDE SEQUENCE [LARGE SCALE GENOMIC DNA]</scope>
    <source>
        <strain evidence="1 2">MMFC1</strain>
    </source>
</reference>
<proteinExistence type="predicted"/>
<sequence length="129" mass="14082">MQEAAQKLIVALYAEANSPVPQLDAVNPGVLGMDTEAFNRAVNTLYTSGLVSGITVKFGDDDRQSERVYAKEVLLTRPGVDYVENLMEIDINSSKMDKLKKIALKAGKLGWSAVVTLAKRIMSEYTSAK</sequence>
<gene>
    <name evidence="1" type="ORF">MAMMFC1_00570</name>
</gene>